<keyword evidence="5 9" id="KW-0570">Pentose shunt</keyword>
<evidence type="ECO:0000256" key="2">
    <source>
        <dbReference type="ARBA" id="ARBA00011738"/>
    </source>
</evidence>
<dbReference type="GO" id="GO:0019521">
    <property type="term" value="P:D-gluconate metabolic process"/>
    <property type="evidence" value="ECO:0007669"/>
    <property type="project" value="UniProtKB-KW"/>
</dbReference>
<dbReference type="PIRSF" id="PIRSF000109">
    <property type="entry name" value="6PGD"/>
    <property type="match status" value="1"/>
</dbReference>
<evidence type="ECO:0000256" key="1">
    <source>
        <dbReference type="ARBA" id="ARBA00008419"/>
    </source>
</evidence>
<dbReference type="InterPro" id="IPR006115">
    <property type="entry name" value="6PGDH_NADP-bd"/>
</dbReference>
<dbReference type="GO" id="GO:0004616">
    <property type="term" value="F:phosphogluconate dehydrogenase (decarboxylating) activity"/>
    <property type="evidence" value="ECO:0007669"/>
    <property type="project" value="UniProtKB-EC"/>
</dbReference>
<dbReference type="PRINTS" id="PR00076">
    <property type="entry name" value="6PGDHDRGNASE"/>
</dbReference>
<evidence type="ECO:0000256" key="7">
    <source>
        <dbReference type="PIRSR" id="PIRSR000109-2"/>
    </source>
</evidence>
<dbReference type="Pfam" id="PF00393">
    <property type="entry name" value="6PGD"/>
    <property type="match status" value="1"/>
</dbReference>
<name>A0A430ACY0_9ENTE</name>
<dbReference type="InterPro" id="IPR036291">
    <property type="entry name" value="NAD(P)-bd_dom_sf"/>
</dbReference>
<dbReference type="PROSITE" id="PS00461">
    <property type="entry name" value="6PGD"/>
    <property type="match status" value="1"/>
</dbReference>
<dbReference type="NCBIfam" id="NF006765">
    <property type="entry name" value="PRK09287.1"/>
    <property type="match status" value="1"/>
</dbReference>
<keyword evidence="3 5" id="KW-0560">Oxidoreductase</keyword>
<dbReference type="Proteomes" id="UP000287101">
    <property type="component" value="Unassembled WGS sequence"/>
</dbReference>
<dbReference type="FunFam" id="1.10.1040.10:FF:000002">
    <property type="entry name" value="6-phosphogluconate dehydrogenase, decarboxylating"/>
    <property type="match status" value="1"/>
</dbReference>
<dbReference type="FunFam" id="1.20.5.320:FF:000001">
    <property type="entry name" value="6-phosphogluconate dehydrogenase, decarboxylating"/>
    <property type="match status" value="1"/>
</dbReference>
<dbReference type="Gene3D" id="3.40.50.720">
    <property type="entry name" value="NAD(P)-binding Rossmann-like Domain"/>
    <property type="match status" value="1"/>
</dbReference>
<dbReference type="EC" id="1.1.1.44" evidence="5 9"/>
<proteinExistence type="inferred from homology"/>
<feature type="binding site" description="in other chain" evidence="7">
    <location>
        <position position="191"/>
    </location>
    <ligand>
        <name>substrate</name>
        <note>ligand shared between dimeric partners</note>
    </ligand>
</feature>
<dbReference type="InterPro" id="IPR013328">
    <property type="entry name" value="6PGD_dom2"/>
</dbReference>
<dbReference type="GO" id="GO:0006098">
    <property type="term" value="P:pentose-phosphate shunt"/>
    <property type="evidence" value="ECO:0007669"/>
    <property type="project" value="UniProtKB-UniPathway"/>
</dbReference>
<dbReference type="InterPro" id="IPR006183">
    <property type="entry name" value="Pgluconate_DH"/>
</dbReference>
<feature type="binding site" evidence="8">
    <location>
        <begin position="74"/>
        <end position="76"/>
    </location>
    <ligand>
        <name>NADP(+)</name>
        <dbReference type="ChEBI" id="CHEBI:58349"/>
    </ligand>
</feature>
<feature type="binding site" evidence="7">
    <location>
        <position position="453"/>
    </location>
    <ligand>
        <name>substrate</name>
        <note>ligand shared between dimeric partners</note>
    </ligand>
</feature>
<dbReference type="PANTHER" id="PTHR11811">
    <property type="entry name" value="6-PHOSPHOGLUCONATE DEHYDROGENASE"/>
    <property type="match status" value="1"/>
</dbReference>
<dbReference type="InterPro" id="IPR006113">
    <property type="entry name" value="6PGDH_Gnd/GntZ"/>
</dbReference>
<feature type="binding site" description="in other chain" evidence="7">
    <location>
        <begin position="128"/>
        <end position="130"/>
    </location>
    <ligand>
        <name>substrate</name>
        <note>ligand shared between dimeric partners</note>
    </ligand>
</feature>
<evidence type="ECO:0000313" key="12">
    <source>
        <dbReference type="Proteomes" id="UP000287101"/>
    </source>
</evidence>
<feature type="binding site" description="in other chain" evidence="7">
    <location>
        <begin position="186"/>
        <end position="187"/>
    </location>
    <ligand>
        <name>substrate</name>
        <note>ligand shared between dimeric partners</note>
    </ligand>
</feature>
<evidence type="ECO:0000256" key="4">
    <source>
        <dbReference type="ARBA" id="ARBA00023064"/>
    </source>
</evidence>
<evidence type="ECO:0000313" key="11">
    <source>
        <dbReference type="EMBL" id="RSU05062.1"/>
    </source>
</evidence>
<dbReference type="AlphaFoldDB" id="A0A430ACY0"/>
<dbReference type="RefSeq" id="WP_126830949.1">
    <property type="nucleotide sequence ID" value="NZ_CBCRYB010000007.1"/>
</dbReference>
<keyword evidence="5 9" id="KW-0521">NADP</keyword>
<protein>
    <recommendedName>
        <fullName evidence="5 9">6-phosphogluconate dehydrogenase, decarboxylating</fullName>
        <ecNumber evidence="5 9">1.1.1.44</ecNumber>
    </recommendedName>
</protein>
<feature type="domain" description="6-phosphogluconate dehydrogenase C-terminal" evidence="10">
    <location>
        <begin position="179"/>
        <end position="469"/>
    </location>
</feature>
<reference evidence="11 12" key="1">
    <citation type="submission" date="2017-05" db="EMBL/GenBank/DDBJ databases">
        <title>Vagococcus spp. assemblies.</title>
        <authorList>
            <person name="Gulvik C.A."/>
        </authorList>
    </citation>
    <scope>NUCLEOTIDE SEQUENCE [LARGE SCALE GENOMIC DNA]</scope>
    <source>
        <strain evidence="11 12">CCUG 41755</strain>
    </source>
</reference>
<feature type="active site" description="Proton acceptor" evidence="6">
    <location>
        <position position="183"/>
    </location>
</feature>
<sequence>MSKQQIGVVGMAVMGKNLALNIESRGYSVSIFNRTASKTEEVIAEHSDKKLVPTYTVEEFVASLEKPRRIMLMVKAGDATDKTIQSLLPHLDKGDILIDGGNTFFQDTIRRNEELANSGINFIGTGVSGGEEGALKGPAIMPGGQKEAYDLVAPIFEQIAAVAEDGKPCVTYIGPNGAGHYVKMAHNGIEYGDMQLIAESYDILTKLLGLSVEELAEIFTEWNNGELDSYLIEITSDILTRKDEETGKPIVDVILDAAGNKGTGKWTSQSALDLGVPLPLITESVFARYISAMKEERVAASKIIPAPAVKAFDGDKKEFVEKVREALYFSKIMSYAQGFAQLRIASEEFGWDLEYGEIAKIFREGCIIRAKFLQKITDAYERQADLKNLLLDEYFNEITQKYQQSVRDVVAVAVQAGVPVPTFSSAISYYDSYRSEDLPANIIQAQRDYFGAHTYERKDKEGIFHYDWYTK</sequence>
<dbReference type="InterPro" id="IPR006184">
    <property type="entry name" value="6PGdom_BS"/>
</dbReference>
<feature type="binding site" description="in other chain" evidence="7">
    <location>
        <position position="261"/>
    </location>
    <ligand>
        <name>substrate</name>
        <note>ligand shared between dimeric partners</note>
    </ligand>
</feature>
<comment type="caution">
    <text evidence="11">The sequence shown here is derived from an EMBL/GenBank/DDBJ whole genome shotgun (WGS) entry which is preliminary data.</text>
</comment>
<feature type="binding site" evidence="8">
    <location>
        <begin position="33"/>
        <end position="35"/>
    </location>
    <ligand>
        <name>NADP(+)</name>
        <dbReference type="ChEBI" id="CHEBI:58349"/>
    </ligand>
</feature>
<comment type="function">
    <text evidence="5">Catalyzes the oxidative decarboxylation of 6-phosphogluconate to ribulose 5-phosphate and CO(2), with concomitant reduction of NADP to NADPH.</text>
</comment>
<dbReference type="InterPro" id="IPR006114">
    <property type="entry name" value="6PGDH_C"/>
</dbReference>
<feature type="binding site" evidence="7">
    <location>
        <position position="447"/>
    </location>
    <ligand>
        <name>substrate</name>
        <note>ligand shared between dimeric partners</note>
    </ligand>
</feature>
<evidence type="ECO:0000256" key="5">
    <source>
        <dbReference type="PIRNR" id="PIRNR000109"/>
    </source>
</evidence>
<dbReference type="Gene3D" id="1.10.1040.10">
    <property type="entry name" value="N-(1-d-carboxylethyl)-l-norvaline Dehydrogenase, domain 2"/>
    <property type="match status" value="1"/>
</dbReference>
<feature type="binding site" evidence="8">
    <location>
        <position position="102"/>
    </location>
    <ligand>
        <name>NADP(+)</name>
        <dbReference type="ChEBI" id="CHEBI:58349"/>
    </ligand>
</feature>
<dbReference type="UniPathway" id="UPA00115">
    <property type="reaction ID" value="UER00410"/>
</dbReference>
<evidence type="ECO:0000256" key="6">
    <source>
        <dbReference type="PIRSR" id="PIRSR000109-1"/>
    </source>
</evidence>
<keyword evidence="4 9" id="KW-0311">Gluconate utilization</keyword>
<feature type="binding site" description="in other chain" evidence="7">
    <location>
        <position position="288"/>
    </location>
    <ligand>
        <name>substrate</name>
        <note>ligand shared between dimeric partners</note>
    </ligand>
</feature>
<accession>A0A430ACY0</accession>
<dbReference type="EMBL" id="NGJY01000001">
    <property type="protein sequence ID" value="RSU05062.1"/>
    <property type="molecule type" value="Genomic_DNA"/>
</dbReference>
<dbReference type="SUPFAM" id="SSF51735">
    <property type="entry name" value="NAD(P)-binding Rossmann-fold domains"/>
    <property type="match status" value="1"/>
</dbReference>
<dbReference type="FunFam" id="3.40.50.720:FF:000007">
    <property type="entry name" value="6-phosphogluconate dehydrogenase, decarboxylating"/>
    <property type="match status" value="1"/>
</dbReference>
<comment type="catalytic activity">
    <reaction evidence="5 9">
        <text>6-phospho-D-gluconate + NADP(+) = D-ribulose 5-phosphate + CO2 + NADPH</text>
        <dbReference type="Rhea" id="RHEA:10116"/>
        <dbReference type="ChEBI" id="CHEBI:16526"/>
        <dbReference type="ChEBI" id="CHEBI:57783"/>
        <dbReference type="ChEBI" id="CHEBI:58121"/>
        <dbReference type="ChEBI" id="CHEBI:58349"/>
        <dbReference type="ChEBI" id="CHEBI:58759"/>
        <dbReference type="EC" id="1.1.1.44"/>
    </reaction>
</comment>
<comment type="subunit">
    <text evidence="2 5">Homodimer.</text>
</comment>
<dbReference type="SUPFAM" id="SSF48179">
    <property type="entry name" value="6-phosphogluconate dehydrogenase C-terminal domain-like"/>
    <property type="match status" value="1"/>
</dbReference>
<feature type="binding site" evidence="8">
    <location>
        <begin position="10"/>
        <end position="15"/>
    </location>
    <ligand>
        <name>NADP(+)</name>
        <dbReference type="ChEBI" id="CHEBI:58349"/>
    </ligand>
</feature>
<dbReference type="InterPro" id="IPR008927">
    <property type="entry name" value="6-PGluconate_DH-like_C_sf"/>
</dbReference>
<keyword evidence="12" id="KW-1185">Reference proteome</keyword>
<comment type="pathway">
    <text evidence="5 9">Carbohydrate degradation; pentose phosphate pathway; D-ribulose 5-phosphate from D-glucose 6-phosphate (oxidative stage): step 3/3.</text>
</comment>
<dbReference type="Gene3D" id="1.20.5.320">
    <property type="entry name" value="6-Phosphogluconate Dehydrogenase, domain 3"/>
    <property type="match status" value="1"/>
</dbReference>
<dbReference type="GO" id="GO:0050661">
    <property type="term" value="F:NADP binding"/>
    <property type="evidence" value="ECO:0007669"/>
    <property type="project" value="InterPro"/>
</dbReference>
<dbReference type="SMART" id="SM01350">
    <property type="entry name" value="6PGD"/>
    <property type="match status" value="1"/>
</dbReference>
<organism evidence="11 12">
    <name type="scientific">Vagococcus fessus</name>
    <dbReference type="NCBI Taxonomy" id="120370"/>
    <lineage>
        <taxon>Bacteria</taxon>
        <taxon>Bacillati</taxon>
        <taxon>Bacillota</taxon>
        <taxon>Bacilli</taxon>
        <taxon>Lactobacillales</taxon>
        <taxon>Enterococcaceae</taxon>
        <taxon>Vagococcus</taxon>
    </lineage>
</organism>
<dbReference type="NCBIfam" id="TIGR00873">
    <property type="entry name" value="gnd"/>
    <property type="match status" value="1"/>
</dbReference>
<dbReference type="Pfam" id="PF03446">
    <property type="entry name" value="NAD_binding_2"/>
    <property type="match status" value="1"/>
</dbReference>
<evidence type="ECO:0000256" key="8">
    <source>
        <dbReference type="PIRSR" id="PIRSR000109-3"/>
    </source>
</evidence>
<evidence type="ECO:0000256" key="9">
    <source>
        <dbReference type="RuleBase" id="RU000485"/>
    </source>
</evidence>
<gene>
    <name evidence="11" type="ORF">CBF31_03325</name>
</gene>
<feature type="binding site" description="in other chain" evidence="7">
    <location>
        <position position="102"/>
    </location>
    <ligand>
        <name>substrate</name>
        <note>ligand shared between dimeric partners</note>
    </ligand>
</feature>
<dbReference type="OrthoDB" id="9804542at2"/>
<evidence type="ECO:0000256" key="3">
    <source>
        <dbReference type="ARBA" id="ARBA00023002"/>
    </source>
</evidence>
<evidence type="ECO:0000259" key="10">
    <source>
        <dbReference type="SMART" id="SM01350"/>
    </source>
</evidence>
<feature type="active site" description="Proton donor" evidence="6">
    <location>
        <position position="190"/>
    </location>
</feature>
<comment type="similarity">
    <text evidence="1 5 9">Belongs to the 6-phosphogluconate dehydrogenase family.</text>
</comment>